<proteinExistence type="predicted"/>
<dbReference type="EMBL" id="CP000559">
    <property type="protein sequence ID" value="ABN07083.1"/>
    <property type="molecule type" value="Genomic_DNA"/>
</dbReference>
<dbReference type="Proteomes" id="UP000000365">
    <property type="component" value="Chromosome"/>
</dbReference>
<dbReference type="RefSeq" id="WP_011833284.1">
    <property type="nucleotide sequence ID" value="NC_008942.1"/>
</dbReference>
<keyword evidence="1" id="KW-0472">Membrane</keyword>
<evidence type="ECO:0000313" key="3">
    <source>
        <dbReference type="Proteomes" id="UP000000365"/>
    </source>
</evidence>
<keyword evidence="1" id="KW-0812">Transmembrane</keyword>
<dbReference type="HOGENOM" id="CLU_920134_0_0_2"/>
<dbReference type="OrthoDB" id="375549at2157"/>
<keyword evidence="1" id="KW-1133">Transmembrane helix</keyword>
<dbReference type="GeneID" id="4794474"/>
<dbReference type="eggNOG" id="arCOG02879">
    <property type="taxonomic scope" value="Archaea"/>
</dbReference>
<feature type="transmembrane region" description="Helical" evidence="1">
    <location>
        <begin position="172"/>
        <end position="198"/>
    </location>
</feature>
<feature type="transmembrane region" description="Helical" evidence="1">
    <location>
        <begin position="77"/>
        <end position="100"/>
    </location>
</feature>
<gene>
    <name evidence="2" type="ordered locus">Mlab_0912</name>
</gene>
<feature type="transmembrane region" description="Helical" evidence="1">
    <location>
        <begin position="258"/>
        <end position="281"/>
    </location>
</feature>
<evidence type="ECO:0000256" key="1">
    <source>
        <dbReference type="SAM" id="Phobius"/>
    </source>
</evidence>
<organism evidence="2 3">
    <name type="scientific">Methanocorpusculum labreanum (strain ATCC 43576 / DSM 4855 / Z)</name>
    <dbReference type="NCBI Taxonomy" id="410358"/>
    <lineage>
        <taxon>Archaea</taxon>
        <taxon>Methanobacteriati</taxon>
        <taxon>Methanobacteriota</taxon>
        <taxon>Stenosarchaea group</taxon>
        <taxon>Methanomicrobia</taxon>
        <taxon>Methanomicrobiales</taxon>
        <taxon>Methanocorpusculaceae</taxon>
        <taxon>Methanocorpusculum</taxon>
    </lineage>
</organism>
<feature type="transmembrane region" description="Helical" evidence="1">
    <location>
        <begin position="130"/>
        <end position="152"/>
    </location>
</feature>
<name>A2SRX7_METLZ</name>
<feature type="transmembrane region" description="Helical" evidence="1">
    <location>
        <begin position="30"/>
        <end position="57"/>
    </location>
</feature>
<accession>A2SRX7</accession>
<dbReference type="KEGG" id="mla:Mlab_0912"/>
<dbReference type="STRING" id="410358.Mlab_0912"/>
<reference evidence="2 3" key="1">
    <citation type="journal article" date="2009" name="Stand. Genomic Sci.">
        <title>Complete genome sequence of Methanocorpusculum labreanum type strain Z.</title>
        <authorList>
            <person name="Anderson I.J."/>
            <person name="Sieprawska-Lupa M."/>
            <person name="Goltsman E."/>
            <person name="Lapidus A."/>
            <person name="Copeland A."/>
            <person name="Glavina Del Rio T."/>
            <person name="Tice H."/>
            <person name="Dalin E."/>
            <person name="Barry K."/>
            <person name="Pitluck S."/>
            <person name="Hauser L."/>
            <person name="Land M."/>
            <person name="Lucas S."/>
            <person name="Richardson P."/>
            <person name="Whitman W.B."/>
            <person name="Kyrpides N.C."/>
        </authorList>
    </citation>
    <scope>NUCLEOTIDE SEQUENCE [LARGE SCALE GENOMIC DNA]</scope>
    <source>
        <strain evidence="3">ATCC 43576 / DSM 4855 / Z</strain>
    </source>
</reference>
<dbReference type="InterPro" id="IPR025098">
    <property type="entry name" value="DUF4013"/>
</dbReference>
<dbReference type="AlphaFoldDB" id="A2SRX7"/>
<feature type="transmembrane region" description="Helical" evidence="1">
    <location>
        <begin position="227"/>
        <end position="252"/>
    </location>
</feature>
<dbReference type="Pfam" id="PF13197">
    <property type="entry name" value="DUF4013"/>
    <property type="match status" value="1"/>
</dbReference>
<evidence type="ECO:0008006" key="4">
    <source>
        <dbReference type="Google" id="ProtNLM"/>
    </source>
</evidence>
<sequence length="302" mass="34270">MEHADIISGAYTYTKEAFFALKQLPRWIVLFLYVALPILVCLAISSLILQMAVLPVLVNVFVNDNYGFTAASLSGLLQYFAVILSLCCVFFVPLIQGYCYRIAKSDSSEMPDHTNLWGLFFSGWRINFVILYYAIPIIVISLIYAMIFYYLFPEAGFYTTIDVLALESLFTVLITLSYVAVEFITIILVSLFAFVGLVHLTRSGSLAEATHIRGIADIIKKIGWYDYILSLVIMSILFLLVTFILILLAQIFAYNGVAIVILIGVYLFVMIPIMVFFIRYLSEVYDTAFRVPEEDDVDFDDF</sequence>
<evidence type="ECO:0000313" key="2">
    <source>
        <dbReference type="EMBL" id="ABN07083.1"/>
    </source>
</evidence>
<keyword evidence="3" id="KW-1185">Reference proteome</keyword>
<protein>
    <recommendedName>
        <fullName evidence="4">Glycerophosphoryl diester phosphodiesterase membrane domain-containing protein</fullName>
    </recommendedName>
</protein>